<sequence length="357" mass="39100">MSEGKVLIIAEAGVNHNGSLDMALRLVDAAAEAGADAVKFQTFRASRLVRRDTPKARYQVENMGGEGTQLDMLRALEMDEAMHGAVVDRCAQRGIRFLSSPFDEESADWLVERFGMERVKIPSGEITNGPFLLHLARRGYPVILSTGMSTLGEVEEALAVLAYAYVQGEEPPSREAFLRAFCSQRGQDALGKRVVLLHCTSEYPAPPEQVNLKAMEALRVAFGLPVGFSDHTEGVDVPLAAVALGACVLEKHFTLDKTLPGPDHKASLDPGELQSLVRGVRRVERALGGARKRFSPEEEQNRSLVRRSLVVNRGIRRGEPLEGVLGVKRPGTGRSPMEYWAACSEVAERDYDADDFL</sequence>
<dbReference type="HOGENOM" id="CLU_040465_0_0_0"/>
<dbReference type="EC" id="2.5.1.57" evidence="2"/>
<keyword evidence="2" id="KW-0808">Transferase</keyword>
<name>E3CVX5_9BACT</name>
<dbReference type="InterPro" id="IPR020007">
    <property type="entry name" value="NeuB/NeuA"/>
</dbReference>
<gene>
    <name evidence="2" type="ORF">Apau_1814</name>
</gene>
<dbReference type="AlphaFoldDB" id="E3CVX5"/>
<dbReference type="STRING" id="584708.Apau_1814"/>
<protein>
    <submittedName>
        <fullName evidence="2">N-acetylneuraminate synthase</fullName>
        <ecNumber evidence="2">2.5.1.56</ecNumber>
        <ecNumber evidence="2">2.5.1.57</ecNumber>
    </submittedName>
</protein>
<keyword evidence="3" id="KW-1185">Reference proteome</keyword>
<dbReference type="GO" id="GO:0050462">
    <property type="term" value="F:N-acetylneuraminate synthase activity"/>
    <property type="evidence" value="ECO:0007669"/>
    <property type="project" value="UniProtKB-EC"/>
</dbReference>
<feature type="domain" description="PseI/NeuA/B-like" evidence="1">
    <location>
        <begin position="26"/>
        <end position="291"/>
    </location>
</feature>
<dbReference type="OrthoDB" id="9814210at2"/>
<dbReference type="PANTHER" id="PTHR42966">
    <property type="entry name" value="N-ACETYLNEURAMINATE SYNTHASE"/>
    <property type="match status" value="1"/>
</dbReference>
<dbReference type="InterPro" id="IPR013785">
    <property type="entry name" value="Aldolase_TIM"/>
</dbReference>
<reference evidence="2 3" key="1">
    <citation type="journal article" date="2010" name="Stand. Genomic Sci.">
        <title>Non-contiguous finished genome sequence of Aminomonas paucivorans type strain (GLU-3).</title>
        <authorList>
            <person name="Pitluck S."/>
            <person name="Yasawong M."/>
            <person name="Held B."/>
            <person name="Lapidus A."/>
            <person name="Nolan M."/>
            <person name="Copeland A."/>
            <person name="Lucas S."/>
            <person name="Del Rio T.G."/>
            <person name="Tice H."/>
            <person name="Cheng J.F."/>
            <person name="Chertkov O."/>
            <person name="Goodwin L."/>
            <person name="Tapia R."/>
            <person name="Han C."/>
            <person name="Liolios K."/>
            <person name="Ivanova N."/>
            <person name="Mavromatis K."/>
            <person name="Ovchinnikova G."/>
            <person name="Pati A."/>
            <person name="Chen A."/>
            <person name="Palaniappan K."/>
            <person name="Land M."/>
            <person name="Hauser L."/>
            <person name="Chang Y.J."/>
            <person name="Jeffries C.D."/>
            <person name="Pukall R."/>
            <person name="Spring S."/>
            <person name="Rohde M."/>
            <person name="Sikorski J."/>
            <person name="Goker M."/>
            <person name="Woyke T."/>
            <person name="Bristow J."/>
            <person name="Eisen J.A."/>
            <person name="Markowitz V."/>
            <person name="Hugenholtz P."/>
            <person name="Kyrpides N.C."/>
            <person name="Klenk H.P."/>
        </authorList>
    </citation>
    <scope>NUCLEOTIDE SEQUENCE [LARGE SCALE GENOMIC DNA]</scope>
    <source>
        <strain evidence="2 3">DSM 12260</strain>
    </source>
</reference>
<dbReference type="SUPFAM" id="SSF51269">
    <property type="entry name" value="AFP III-like domain"/>
    <property type="match status" value="1"/>
</dbReference>
<dbReference type="Proteomes" id="UP000005096">
    <property type="component" value="Chromosome"/>
</dbReference>
<evidence type="ECO:0000259" key="1">
    <source>
        <dbReference type="Pfam" id="PF03102"/>
    </source>
</evidence>
<dbReference type="eggNOG" id="COG2089">
    <property type="taxonomic scope" value="Bacteria"/>
</dbReference>
<evidence type="ECO:0000313" key="3">
    <source>
        <dbReference type="Proteomes" id="UP000005096"/>
    </source>
</evidence>
<dbReference type="GO" id="GO:0016051">
    <property type="term" value="P:carbohydrate biosynthetic process"/>
    <property type="evidence" value="ECO:0007669"/>
    <property type="project" value="InterPro"/>
</dbReference>
<accession>E3CVX5</accession>
<dbReference type="InterPro" id="IPR013132">
    <property type="entry name" value="PseI/NeuA/B-like_N"/>
</dbReference>
<dbReference type="InterPro" id="IPR057736">
    <property type="entry name" value="SAF_PseI/NeuA/NeuB"/>
</dbReference>
<dbReference type="EC" id="2.5.1.56" evidence="2"/>
<dbReference type="PANTHER" id="PTHR42966:SF1">
    <property type="entry name" value="SIALIC ACID SYNTHASE"/>
    <property type="match status" value="1"/>
</dbReference>
<dbReference type="RefSeq" id="WP_006301459.1">
    <property type="nucleotide sequence ID" value="NZ_CM001022.1"/>
</dbReference>
<dbReference type="Gene3D" id="3.20.20.70">
    <property type="entry name" value="Aldolase class I"/>
    <property type="match status" value="1"/>
</dbReference>
<dbReference type="InterPro" id="IPR051690">
    <property type="entry name" value="PseI-like"/>
</dbReference>
<dbReference type="GO" id="GO:0047444">
    <property type="term" value="F:N-acylneuraminate-9-phosphate synthase activity"/>
    <property type="evidence" value="ECO:0007669"/>
    <property type="project" value="UniProtKB-EC"/>
</dbReference>
<dbReference type="CDD" id="cd11615">
    <property type="entry name" value="SAF_NeuB_like"/>
    <property type="match status" value="1"/>
</dbReference>
<organism evidence="2 3">
    <name type="scientific">Aminomonas paucivorans DSM 12260</name>
    <dbReference type="NCBI Taxonomy" id="584708"/>
    <lineage>
        <taxon>Bacteria</taxon>
        <taxon>Thermotogati</taxon>
        <taxon>Synergistota</taxon>
        <taxon>Synergistia</taxon>
        <taxon>Synergistales</taxon>
        <taxon>Synergistaceae</taxon>
        <taxon>Aminomonas</taxon>
    </lineage>
</organism>
<dbReference type="EMBL" id="CM001022">
    <property type="protein sequence ID" value="EFQ24230.1"/>
    <property type="molecule type" value="Genomic_DNA"/>
</dbReference>
<dbReference type="NCBIfam" id="TIGR03569">
    <property type="entry name" value="NeuB_NnaB"/>
    <property type="match status" value="1"/>
</dbReference>
<dbReference type="PaxDb" id="584708-Apau_1814"/>
<dbReference type="SUPFAM" id="SSF51569">
    <property type="entry name" value="Aldolase"/>
    <property type="match status" value="1"/>
</dbReference>
<dbReference type="Pfam" id="PF03102">
    <property type="entry name" value="NeuB"/>
    <property type="match status" value="1"/>
</dbReference>
<dbReference type="InterPro" id="IPR036732">
    <property type="entry name" value="AFP_Neu5c_C_sf"/>
</dbReference>
<proteinExistence type="predicted"/>
<evidence type="ECO:0000313" key="2">
    <source>
        <dbReference type="EMBL" id="EFQ24230.1"/>
    </source>
</evidence>